<evidence type="ECO:0000313" key="2">
    <source>
        <dbReference type="Proteomes" id="UP001243375"/>
    </source>
</evidence>
<organism evidence="1 2">
    <name type="scientific">Naganishia vaughanmartiniae</name>
    <dbReference type="NCBI Taxonomy" id="1424756"/>
    <lineage>
        <taxon>Eukaryota</taxon>
        <taxon>Fungi</taxon>
        <taxon>Dikarya</taxon>
        <taxon>Basidiomycota</taxon>
        <taxon>Agaricomycotina</taxon>
        <taxon>Tremellomycetes</taxon>
        <taxon>Filobasidiales</taxon>
        <taxon>Filobasidiaceae</taxon>
        <taxon>Naganishia</taxon>
    </lineage>
</organism>
<dbReference type="EMBL" id="JASBWU010000004">
    <property type="protein sequence ID" value="KAJ9122562.1"/>
    <property type="molecule type" value="Genomic_DNA"/>
</dbReference>
<name>A0ACC2XH19_9TREE</name>
<protein>
    <submittedName>
        <fullName evidence="1">Uncharacterized protein</fullName>
    </submittedName>
</protein>
<evidence type="ECO:0000313" key="1">
    <source>
        <dbReference type="EMBL" id="KAJ9122562.1"/>
    </source>
</evidence>
<comment type="caution">
    <text evidence="1">The sequence shown here is derived from an EMBL/GenBank/DDBJ whole genome shotgun (WGS) entry which is preliminary data.</text>
</comment>
<accession>A0ACC2XH19</accession>
<gene>
    <name evidence="1" type="ORF">QFC22_001991</name>
</gene>
<keyword evidence="2" id="KW-1185">Reference proteome</keyword>
<sequence length="403" mass="42864">MGTPRSTSAYNNTDIENTADTPMTRTPPSSVRKASHNDSDDAYLSPTQMRSNEDPHLKRQASEQELSAAEALSALAGTPSASRSVDYQKDTQQSSLENSSCTDIHHGEPEGNLVSALKQADMISPKTTPAVEESPKKRKRVTKAVAAAGVIESDKPDKPKPSAAGRKRKASAQDPTASTAGDDAATTTGASKVAANGKGKKRTAKDSQNDAKPSEPAHPEPMRTAYMPNRISEANTVLKPITQDELAYIRNLRNIKNPLKTGRPTKFGEANPQPSPYGGGPIPSGSNIPRGVHPDRFAMVAAADPSRDATELRAGGAPRQEIRQLGMGSSSNNQVLGERSVSGAKRARSEVEDASGGNGARMLVGRDESASQVSKRPRVDGDRGKGFEVAEHCTCRHSRFIPR</sequence>
<proteinExistence type="predicted"/>
<dbReference type="Proteomes" id="UP001243375">
    <property type="component" value="Unassembled WGS sequence"/>
</dbReference>
<reference evidence="1" key="1">
    <citation type="submission" date="2023-04" db="EMBL/GenBank/DDBJ databases">
        <title>Draft Genome sequencing of Naganishia species isolated from polar environments using Oxford Nanopore Technology.</title>
        <authorList>
            <person name="Leo P."/>
            <person name="Venkateswaran K."/>
        </authorList>
    </citation>
    <scope>NUCLEOTIDE SEQUENCE</scope>
    <source>
        <strain evidence="1">MNA-CCFEE 5425</strain>
    </source>
</reference>